<evidence type="ECO:0000313" key="2">
    <source>
        <dbReference type="Proteomes" id="UP000235145"/>
    </source>
</evidence>
<accession>A0A9R1UZX7</accession>
<comment type="caution">
    <text evidence="1">The sequence shown here is derived from an EMBL/GenBank/DDBJ whole genome shotgun (WGS) entry which is preliminary data.</text>
</comment>
<dbReference type="AlphaFoldDB" id="A0A9R1UZX7"/>
<dbReference type="Proteomes" id="UP000235145">
    <property type="component" value="Unassembled WGS sequence"/>
</dbReference>
<proteinExistence type="predicted"/>
<protein>
    <submittedName>
        <fullName evidence="1">Uncharacterized protein</fullName>
    </submittedName>
</protein>
<name>A0A9R1UZX7_LACSA</name>
<gene>
    <name evidence="1" type="ORF">LSAT_V11C700348800</name>
</gene>
<organism evidence="1 2">
    <name type="scientific">Lactuca sativa</name>
    <name type="common">Garden lettuce</name>
    <dbReference type="NCBI Taxonomy" id="4236"/>
    <lineage>
        <taxon>Eukaryota</taxon>
        <taxon>Viridiplantae</taxon>
        <taxon>Streptophyta</taxon>
        <taxon>Embryophyta</taxon>
        <taxon>Tracheophyta</taxon>
        <taxon>Spermatophyta</taxon>
        <taxon>Magnoliopsida</taxon>
        <taxon>eudicotyledons</taxon>
        <taxon>Gunneridae</taxon>
        <taxon>Pentapetalae</taxon>
        <taxon>asterids</taxon>
        <taxon>campanulids</taxon>
        <taxon>Asterales</taxon>
        <taxon>Asteraceae</taxon>
        <taxon>Cichorioideae</taxon>
        <taxon>Cichorieae</taxon>
        <taxon>Lactucinae</taxon>
        <taxon>Lactuca</taxon>
    </lineage>
</organism>
<reference evidence="1 2" key="1">
    <citation type="journal article" date="2017" name="Nat. Commun.">
        <title>Genome assembly with in vitro proximity ligation data and whole-genome triplication in lettuce.</title>
        <authorList>
            <person name="Reyes-Chin-Wo S."/>
            <person name="Wang Z."/>
            <person name="Yang X."/>
            <person name="Kozik A."/>
            <person name="Arikit S."/>
            <person name="Song C."/>
            <person name="Xia L."/>
            <person name="Froenicke L."/>
            <person name="Lavelle D.O."/>
            <person name="Truco M.J."/>
            <person name="Xia R."/>
            <person name="Zhu S."/>
            <person name="Xu C."/>
            <person name="Xu H."/>
            <person name="Xu X."/>
            <person name="Cox K."/>
            <person name="Korf I."/>
            <person name="Meyers B.C."/>
            <person name="Michelmore R.W."/>
        </authorList>
    </citation>
    <scope>NUCLEOTIDE SEQUENCE [LARGE SCALE GENOMIC DNA]</scope>
    <source>
        <strain evidence="2">cv. Salinas</strain>
        <tissue evidence="1">Seedlings</tissue>
    </source>
</reference>
<dbReference type="EMBL" id="NBSK02000007">
    <property type="protein sequence ID" value="KAJ0195840.1"/>
    <property type="molecule type" value="Genomic_DNA"/>
</dbReference>
<sequence length="117" mass="13390">MMLHKVRDVEVANGRVVAYGEIKFCWISGLRFGPYVEIINTKVSTSSTLRNQLFLNVRDEYLRLKDLEDYIKGPTFSTCSNEDAIMVMQMMFLLRGLIGRDGNTYIPPAVYELADSQ</sequence>
<evidence type="ECO:0000313" key="1">
    <source>
        <dbReference type="EMBL" id="KAJ0195840.1"/>
    </source>
</evidence>
<keyword evidence="2" id="KW-1185">Reference proteome</keyword>